<gene>
    <name evidence="2" type="primary">puhE</name>
    <name evidence="2" type="ORF">WKW82_19460</name>
</gene>
<evidence type="ECO:0000313" key="2">
    <source>
        <dbReference type="EMBL" id="MEJ8848846.1"/>
    </source>
</evidence>
<feature type="transmembrane region" description="Helical" evidence="1">
    <location>
        <begin position="64"/>
        <end position="86"/>
    </location>
</feature>
<proteinExistence type="predicted"/>
<evidence type="ECO:0000313" key="3">
    <source>
        <dbReference type="Proteomes" id="UP001385892"/>
    </source>
</evidence>
<keyword evidence="1" id="KW-0812">Transmembrane</keyword>
<name>A0ABU8WMT9_9BURK</name>
<reference evidence="2 3" key="1">
    <citation type="submission" date="2024-03" db="EMBL/GenBank/DDBJ databases">
        <title>Novel species of the genus Variovorax.</title>
        <authorList>
            <person name="Liu Q."/>
            <person name="Xin Y.-H."/>
        </authorList>
    </citation>
    <scope>NUCLEOTIDE SEQUENCE [LARGE SCALE GENOMIC DNA]</scope>
    <source>
        <strain evidence="2 3">KACC 18900</strain>
    </source>
</reference>
<comment type="caution">
    <text evidence="2">The sequence shown here is derived from an EMBL/GenBank/DDBJ whole genome shotgun (WGS) entry which is preliminary data.</text>
</comment>
<keyword evidence="1" id="KW-1133">Transmembrane helix</keyword>
<dbReference type="NCBIfam" id="TIGR03055">
    <property type="entry name" value="photo_alph_chp2"/>
    <property type="match status" value="1"/>
</dbReference>
<feature type="transmembrane region" description="Helical" evidence="1">
    <location>
        <begin position="217"/>
        <end position="237"/>
    </location>
</feature>
<feature type="transmembrane region" description="Helical" evidence="1">
    <location>
        <begin position="186"/>
        <end position="205"/>
    </location>
</feature>
<dbReference type="Proteomes" id="UP001385892">
    <property type="component" value="Unassembled WGS sequence"/>
</dbReference>
<evidence type="ECO:0000256" key="1">
    <source>
        <dbReference type="SAM" id="Phobius"/>
    </source>
</evidence>
<dbReference type="EMBL" id="JBBKZT010000008">
    <property type="protein sequence ID" value="MEJ8848846.1"/>
    <property type="molecule type" value="Genomic_DNA"/>
</dbReference>
<dbReference type="Pfam" id="PF12291">
    <property type="entry name" value="DUF3623"/>
    <property type="match status" value="1"/>
</dbReference>
<feature type="transmembrane region" description="Helical" evidence="1">
    <location>
        <begin position="32"/>
        <end position="52"/>
    </location>
</feature>
<keyword evidence="1" id="KW-0472">Membrane</keyword>
<sequence>MSQYLLPILYTLFVWWFSTGVILYLNGLPRWTYRWTMGGATLLLALALLGLHVTRNDTRISGSYLSFTFALVVWAWQEVAFLLGFVTGPRRTDCPPGALRWRRAGFALQALLHHEFALLALGAAVLALTWDGTNPTGLFTFAILWVMRQSAKLNIFLGVRNLNEGFLPAHLKYLQTYFRRAPMNSLFPISVAVSTWLAVLVWQGALAEGVGAFDATALTFAGTLLSLAILEHWFMVLPLPSERLWNWGLRSRSLDREGPAPKRS</sequence>
<feature type="transmembrane region" description="Helical" evidence="1">
    <location>
        <begin position="6"/>
        <end position="25"/>
    </location>
</feature>
<dbReference type="RefSeq" id="WP_340343963.1">
    <property type="nucleotide sequence ID" value="NZ_JBBKZT010000008.1"/>
</dbReference>
<organism evidence="2 3">
    <name type="scientific">Variovorax rhizosphaerae</name>
    <dbReference type="NCBI Taxonomy" id="1836200"/>
    <lineage>
        <taxon>Bacteria</taxon>
        <taxon>Pseudomonadati</taxon>
        <taxon>Pseudomonadota</taxon>
        <taxon>Betaproteobacteria</taxon>
        <taxon>Burkholderiales</taxon>
        <taxon>Comamonadaceae</taxon>
        <taxon>Variovorax</taxon>
    </lineage>
</organism>
<keyword evidence="3" id="KW-1185">Reference proteome</keyword>
<dbReference type="InterPro" id="IPR017496">
    <property type="entry name" value="Photo_alph_chp2"/>
</dbReference>
<protein>
    <submittedName>
        <fullName evidence="2">Photosynthetic complex assembly protein PuhE</fullName>
    </submittedName>
</protein>
<accession>A0ABU8WMT9</accession>